<gene>
    <name evidence="2" type="ORF">SFSGTM_16060</name>
</gene>
<dbReference type="Gene3D" id="3.10.450.50">
    <property type="match status" value="1"/>
</dbReference>
<dbReference type="EMBL" id="AP021881">
    <property type="protein sequence ID" value="BBP00898.1"/>
    <property type="molecule type" value="Genomic_DNA"/>
</dbReference>
<feature type="domain" description="SnoaL-like" evidence="1">
    <location>
        <begin position="8"/>
        <end position="109"/>
    </location>
</feature>
<dbReference type="KEGG" id="sniv:SFSGTM_16060"/>
<dbReference type="RefSeq" id="WP_162084745.1">
    <property type="nucleotide sequence ID" value="NZ_AP021881.1"/>
</dbReference>
<proteinExistence type="predicted"/>
<accession>A0A809S2K5</accession>
<sequence length="139" mass="16268">MNLDALIHYYENLTLVDVEDMGNYYADDAYFRDPFNEVNQLSDIQGIFRKMYQQVDEPSFQILERYISDNGVSLTWNFNFRLKTPGKPLKSIHGLTLLHFNDAGKVTYHRDCWDAAHELYEQLPGIGLLFGFMRKIIGH</sequence>
<organism evidence="2 3">
    <name type="scientific">Sulfuriferula nivalis</name>
    <dbReference type="NCBI Taxonomy" id="2675298"/>
    <lineage>
        <taxon>Bacteria</taxon>
        <taxon>Pseudomonadati</taxon>
        <taxon>Pseudomonadota</taxon>
        <taxon>Betaproteobacteria</taxon>
        <taxon>Nitrosomonadales</taxon>
        <taxon>Sulfuricellaceae</taxon>
        <taxon>Sulfuriferula</taxon>
    </lineage>
</organism>
<dbReference type="SUPFAM" id="SSF54427">
    <property type="entry name" value="NTF2-like"/>
    <property type="match status" value="1"/>
</dbReference>
<dbReference type="AlphaFoldDB" id="A0A809S2K5"/>
<evidence type="ECO:0000313" key="2">
    <source>
        <dbReference type="EMBL" id="BBP00898.1"/>
    </source>
</evidence>
<dbReference type="Proteomes" id="UP000463939">
    <property type="component" value="Chromosome"/>
</dbReference>
<dbReference type="InterPro" id="IPR032710">
    <property type="entry name" value="NTF2-like_dom_sf"/>
</dbReference>
<evidence type="ECO:0000259" key="1">
    <source>
        <dbReference type="Pfam" id="PF12680"/>
    </source>
</evidence>
<name>A0A809S2K5_9PROT</name>
<protein>
    <submittedName>
        <fullName evidence="2">Transcriptional regulator</fullName>
    </submittedName>
</protein>
<reference evidence="3" key="1">
    <citation type="submission" date="2019-11" db="EMBL/GenBank/DDBJ databases">
        <title>Isolation and characterization of a novel species in the genus Sulfuriferula.</title>
        <authorList>
            <person name="Mochizuki J."/>
            <person name="Kojima H."/>
            <person name="Fukui M."/>
        </authorList>
    </citation>
    <scope>NUCLEOTIDE SEQUENCE [LARGE SCALE GENOMIC DNA]</scope>
    <source>
        <strain evidence="3">SGTM</strain>
    </source>
</reference>
<dbReference type="Pfam" id="PF12680">
    <property type="entry name" value="SnoaL_2"/>
    <property type="match status" value="1"/>
</dbReference>
<dbReference type="InterPro" id="IPR037401">
    <property type="entry name" value="SnoaL-like"/>
</dbReference>
<evidence type="ECO:0000313" key="3">
    <source>
        <dbReference type="Proteomes" id="UP000463939"/>
    </source>
</evidence>
<keyword evidence="3" id="KW-1185">Reference proteome</keyword>